<dbReference type="Gene3D" id="3.40.1010.10">
    <property type="entry name" value="Cobalt-precorrin-4 Transmethylase, Domain 1"/>
    <property type="match status" value="1"/>
</dbReference>
<evidence type="ECO:0000259" key="7">
    <source>
        <dbReference type="Pfam" id="PF00590"/>
    </source>
</evidence>
<dbReference type="GO" id="GO:0008168">
    <property type="term" value="F:methyltransferase activity"/>
    <property type="evidence" value="ECO:0007669"/>
    <property type="project" value="UniProtKB-KW"/>
</dbReference>
<feature type="domain" description="Tetrapyrrole methylase" evidence="7">
    <location>
        <begin position="13"/>
        <end position="214"/>
    </location>
</feature>
<dbReference type="NCBIfam" id="TIGR00096">
    <property type="entry name" value="16S rRNA (cytidine(1402)-2'-O)-methyltransferase"/>
    <property type="match status" value="1"/>
</dbReference>
<organism evidence="8 9">
    <name type="scientific">Nocardioides flavus</name>
    <name type="common">ex Wang et al. 2016</name>
    <dbReference type="NCBI Taxonomy" id="2058780"/>
    <lineage>
        <taxon>Bacteria</taxon>
        <taxon>Bacillati</taxon>
        <taxon>Actinomycetota</taxon>
        <taxon>Actinomycetes</taxon>
        <taxon>Propionibacteriales</taxon>
        <taxon>Nocardioidaceae</taxon>
        <taxon>Nocardioides</taxon>
    </lineage>
</organism>
<dbReference type="EMBL" id="BNAD01000020">
    <property type="protein sequence ID" value="GHE19254.1"/>
    <property type="molecule type" value="Genomic_DNA"/>
</dbReference>
<dbReference type="InterPro" id="IPR008189">
    <property type="entry name" value="rRNA_ssu_MeTfrase_I"/>
</dbReference>
<dbReference type="PIRSF" id="PIRSF005917">
    <property type="entry name" value="MTase_YraL"/>
    <property type="match status" value="1"/>
</dbReference>
<keyword evidence="4 6" id="KW-0808">Transferase</keyword>
<dbReference type="SUPFAM" id="SSF53790">
    <property type="entry name" value="Tetrapyrrole methylase"/>
    <property type="match status" value="1"/>
</dbReference>
<keyword evidence="3 6" id="KW-0489">Methyltransferase</keyword>
<dbReference type="InterPro" id="IPR014776">
    <property type="entry name" value="4pyrrole_Mease_sub2"/>
</dbReference>
<evidence type="ECO:0000256" key="3">
    <source>
        <dbReference type="ARBA" id="ARBA00022603"/>
    </source>
</evidence>
<dbReference type="Pfam" id="PF00590">
    <property type="entry name" value="TP_methylase"/>
    <property type="match status" value="1"/>
</dbReference>
<evidence type="ECO:0000313" key="9">
    <source>
        <dbReference type="Proteomes" id="UP000597341"/>
    </source>
</evidence>
<name>A0ABQ3HRK4_9ACTN</name>
<dbReference type="PANTHER" id="PTHR46111">
    <property type="entry name" value="RIBOSOMAL RNA SMALL SUBUNIT METHYLTRANSFERASE I"/>
    <property type="match status" value="1"/>
</dbReference>
<keyword evidence="5 6" id="KW-0949">S-adenosyl-L-methionine</keyword>
<dbReference type="GO" id="GO:0032259">
    <property type="term" value="P:methylation"/>
    <property type="evidence" value="ECO:0007669"/>
    <property type="project" value="UniProtKB-KW"/>
</dbReference>
<accession>A0ABQ3HRK4</accession>
<dbReference type="InterPro" id="IPR014777">
    <property type="entry name" value="4pyrrole_Mease_sub1"/>
</dbReference>
<comment type="catalytic activity">
    <reaction evidence="6">
        <text>cytidine(1402) in 16S rRNA + S-adenosyl-L-methionine = 2'-O-methylcytidine(1402) in 16S rRNA + S-adenosyl-L-homocysteine + H(+)</text>
        <dbReference type="Rhea" id="RHEA:42924"/>
        <dbReference type="Rhea" id="RHEA-COMP:10285"/>
        <dbReference type="Rhea" id="RHEA-COMP:10286"/>
        <dbReference type="ChEBI" id="CHEBI:15378"/>
        <dbReference type="ChEBI" id="CHEBI:57856"/>
        <dbReference type="ChEBI" id="CHEBI:59789"/>
        <dbReference type="ChEBI" id="CHEBI:74495"/>
        <dbReference type="ChEBI" id="CHEBI:82748"/>
        <dbReference type="EC" id="2.1.1.198"/>
    </reaction>
</comment>
<keyword evidence="9" id="KW-1185">Reference proteome</keyword>
<comment type="caution">
    <text evidence="8">The sequence shown here is derived from an EMBL/GenBank/DDBJ whole genome shotgun (WGS) entry which is preliminary data.</text>
</comment>
<dbReference type="Proteomes" id="UP000597341">
    <property type="component" value="Unassembled WGS sequence"/>
</dbReference>
<dbReference type="PANTHER" id="PTHR46111:SF1">
    <property type="entry name" value="RIBOSOMAL RNA SMALL SUBUNIT METHYLTRANSFERASE I"/>
    <property type="match status" value="1"/>
</dbReference>
<dbReference type="Gene3D" id="3.30.950.10">
    <property type="entry name" value="Methyltransferase, Cobalt-precorrin-4 Transmethylase, Domain 2"/>
    <property type="match status" value="1"/>
</dbReference>
<dbReference type="InterPro" id="IPR035996">
    <property type="entry name" value="4pyrrol_Methylase_sf"/>
</dbReference>
<dbReference type="HAMAP" id="MF_01877">
    <property type="entry name" value="16SrRNA_methyltr_I"/>
    <property type="match status" value="1"/>
</dbReference>
<keyword evidence="2 6" id="KW-0698">rRNA processing</keyword>
<reference evidence="9" key="1">
    <citation type="journal article" date="2019" name="Int. J. Syst. Evol. Microbiol.">
        <title>The Global Catalogue of Microorganisms (GCM) 10K type strain sequencing project: providing services to taxonomists for standard genome sequencing and annotation.</title>
        <authorList>
            <consortium name="The Broad Institute Genomics Platform"/>
            <consortium name="The Broad Institute Genome Sequencing Center for Infectious Disease"/>
            <person name="Wu L."/>
            <person name="Ma J."/>
        </authorList>
    </citation>
    <scope>NUCLEOTIDE SEQUENCE [LARGE SCALE GENOMIC DNA]</scope>
    <source>
        <strain evidence="9">CGMCC 1.12791</strain>
    </source>
</reference>
<dbReference type="CDD" id="cd11648">
    <property type="entry name" value="RsmI"/>
    <property type="match status" value="1"/>
</dbReference>
<sequence length="284" mass="29722">MGSIYGEPMDGVLVLAGTPIGQAGDAPPRLAAELAGADVVAAEDTRRLKRLCADLQITLGGRVVSYFEGNEQARTPVLLEALLAGERVVLVTDAGMPSVSDPGYRLVAAAVEHDVRVTAVPGPSAVLTALAVSGLPVDRFCFEGFLPRKAGERGRRLAGLAAEERTMVFFEAPHRTGAALAAMAEALGDDRRAAVCRELTKTHEEVRRGPLADLVAWAEDGVRGEVTIVVEGSSGAPAVDSDPGSLRTAVAALEASGSTRKEAIAEVARRAGLPKREVYDVVHR</sequence>
<evidence type="ECO:0000256" key="5">
    <source>
        <dbReference type="ARBA" id="ARBA00022691"/>
    </source>
</evidence>
<evidence type="ECO:0000256" key="1">
    <source>
        <dbReference type="ARBA" id="ARBA00022490"/>
    </source>
</evidence>
<dbReference type="InterPro" id="IPR000878">
    <property type="entry name" value="4pyrrol_Mease"/>
</dbReference>
<comment type="similarity">
    <text evidence="6">Belongs to the methyltransferase superfamily. RsmI family.</text>
</comment>
<protein>
    <recommendedName>
        <fullName evidence="6">Ribosomal RNA small subunit methyltransferase I</fullName>
        <ecNumber evidence="6">2.1.1.198</ecNumber>
    </recommendedName>
    <alternativeName>
        <fullName evidence="6">16S rRNA 2'-O-ribose C1402 methyltransferase</fullName>
    </alternativeName>
    <alternativeName>
        <fullName evidence="6">rRNA (cytidine-2'-O-)-methyltransferase RsmI</fullName>
    </alternativeName>
</protein>
<comment type="function">
    <text evidence="6">Catalyzes the 2'-O-methylation of the ribose of cytidine 1402 (C1402) in 16S rRNA.</text>
</comment>
<dbReference type="EC" id="2.1.1.198" evidence="6"/>
<evidence type="ECO:0000256" key="6">
    <source>
        <dbReference type="HAMAP-Rule" id="MF_01877"/>
    </source>
</evidence>
<keyword evidence="1 6" id="KW-0963">Cytoplasm</keyword>
<comment type="subcellular location">
    <subcellularLocation>
        <location evidence="6">Cytoplasm</location>
    </subcellularLocation>
</comment>
<evidence type="ECO:0000313" key="8">
    <source>
        <dbReference type="EMBL" id="GHE19254.1"/>
    </source>
</evidence>
<gene>
    <name evidence="6 8" type="primary">rsmI</name>
    <name evidence="8" type="ORF">GCM10011376_38640</name>
</gene>
<evidence type="ECO:0000256" key="4">
    <source>
        <dbReference type="ARBA" id="ARBA00022679"/>
    </source>
</evidence>
<proteinExistence type="inferred from homology"/>
<evidence type="ECO:0000256" key="2">
    <source>
        <dbReference type="ARBA" id="ARBA00022552"/>
    </source>
</evidence>